<reference evidence="1" key="1">
    <citation type="submission" date="2021-10" db="EMBL/GenBank/DDBJ databases">
        <title>Tropical sea cucumber genome reveals ecological adaptation and Cuvierian tubules defense mechanism.</title>
        <authorList>
            <person name="Chen T."/>
        </authorList>
    </citation>
    <scope>NUCLEOTIDE SEQUENCE</scope>
    <source>
        <strain evidence="1">Nanhai2018</strain>
        <tissue evidence="1">Muscle</tissue>
    </source>
</reference>
<protein>
    <submittedName>
        <fullName evidence="1">Uncharacterized protein</fullName>
    </submittedName>
</protein>
<evidence type="ECO:0000313" key="2">
    <source>
        <dbReference type="Proteomes" id="UP001152320"/>
    </source>
</evidence>
<comment type="caution">
    <text evidence="1">The sequence shown here is derived from an EMBL/GenBank/DDBJ whole genome shotgun (WGS) entry which is preliminary data.</text>
</comment>
<organism evidence="1 2">
    <name type="scientific">Holothuria leucospilota</name>
    <name type="common">Black long sea cucumber</name>
    <name type="synonym">Mertensiothuria leucospilota</name>
    <dbReference type="NCBI Taxonomy" id="206669"/>
    <lineage>
        <taxon>Eukaryota</taxon>
        <taxon>Metazoa</taxon>
        <taxon>Echinodermata</taxon>
        <taxon>Eleutherozoa</taxon>
        <taxon>Echinozoa</taxon>
        <taxon>Holothuroidea</taxon>
        <taxon>Aspidochirotacea</taxon>
        <taxon>Aspidochirotida</taxon>
        <taxon>Holothuriidae</taxon>
        <taxon>Holothuria</taxon>
    </lineage>
</organism>
<keyword evidence="2" id="KW-1185">Reference proteome</keyword>
<dbReference type="PANTHER" id="PTHR46670">
    <property type="entry name" value="ENDO/EXONUCLEASE/PHOSPHATASE DOMAIN-CONTAINING PROTEIN"/>
    <property type="match status" value="1"/>
</dbReference>
<dbReference type="EMBL" id="JAIZAY010000007">
    <property type="protein sequence ID" value="KAJ8038652.1"/>
    <property type="molecule type" value="Genomic_DNA"/>
</dbReference>
<dbReference type="PANTHER" id="PTHR46670:SF3">
    <property type="entry name" value="ENDONUCLEASE_EXONUCLEASE_PHOSPHATASE DOMAIN-CONTAINING PROTEIN"/>
    <property type="match status" value="1"/>
</dbReference>
<accession>A0A9Q1H7L3</accession>
<sequence length="205" mass="23736">MVYNISVYDAGICDNNGNHFSDHYAVTFNVNLAKPPPIIQTVSYRKLKAINVANFKKDLRSCPLLNPSDRSLDSLVYAYTEGLRSLIDAHAPLQAKRIQLRPNCPWYTEELHHAKHVKRKLEGKWRRTALNVHHQVIRQQCSKVNKLIRQAKIAYYSQKIEDCGNNVKDVYKIAKHLMGQDRVPPLPKFSSANELSQRFCDFFYH</sequence>
<dbReference type="Proteomes" id="UP001152320">
    <property type="component" value="Chromosome 7"/>
</dbReference>
<dbReference type="OrthoDB" id="10066052at2759"/>
<dbReference type="AlphaFoldDB" id="A0A9Q1H7L3"/>
<name>A0A9Q1H7L3_HOLLE</name>
<evidence type="ECO:0000313" key="1">
    <source>
        <dbReference type="EMBL" id="KAJ8038652.1"/>
    </source>
</evidence>
<gene>
    <name evidence="1" type="ORF">HOLleu_16137</name>
</gene>
<proteinExistence type="predicted"/>